<dbReference type="Pfam" id="PF01370">
    <property type="entry name" value="Epimerase"/>
    <property type="match status" value="1"/>
</dbReference>
<evidence type="ECO:0000259" key="1">
    <source>
        <dbReference type="Pfam" id="PF01370"/>
    </source>
</evidence>
<sequence length="64" mass="6980">MTILVTGSAGFIGADVAEALLSTGAAIVGVDNHNDNYDPALKEGRLKKLLRHDNYSHQRIDIFR</sequence>
<dbReference type="EC" id="4.2.1.47" evidence="2"/>
<organism evidence="2 3">
    <name type="scientific">Gilvimarinus gilvus</name>
    <dbReference type="NCBI Taxonomy" id="3058038"/>
    <lineage>
        <taxon>Bacteria</taxon>
        <taxon>Pseudomonadati</taxon>
        <taxon>Pseudomonadota</taxon>
        <taxon>Gammaproteobacteria</taxon>
        <taxon>Cellvibrionales</taxon>
        <taxon>Cellvibrionaceae</taxon>
        <taxon>Gilvimarinus</taxon>
    </lineage>
</organism>
<evidence type="ECO:0000313" key="2">
    <source>
        <dbReference type="EMBL" id="MDX6849027.1"/>
    </source>
</evidence>
<dbReference type="Proteomes" id="UP001273505">
    <property type="component" value="Unassembled WGS sequence"/>
</dbReference>
<accession>A0ABU4RVX8</accession>
<dbReference type="EMBL" id="JAXAFO010000008">
    <property type="protein sequence ID" value="MDX6849027.1"/>
    <property type="molecule type" value="Genomic_DNA"/>
</dbReference>
<protein>
    <submittedName>
        <fullName evidence="2">GDP-mannose 4,6-dehydratase</fullName>
        <ecNumber evidence="2">4.2.1.47</ecNumber>
    </submittedName>
</protein>
<dbReference type="InterPro" id="IPR036291">
    <property type="entry name" value="NAD(P)-bd_dom_sf"/>
</dbReference>
<dbReference type="GO" id="GO:0008446">
    <property type="term" value="F:GDP-mannose 4,6-dehydratase activity"/>
    <property type="evidence" value="ECO:0007669"/>
    <property type="project" value="UniProtKB-EC"/>
</dbReference>
<dbReference type="RefSeq" id="WP_302723518.1">
    <property type="nucleotide sequence ID" value="NZ_JAULRU010000617.1"/>
</dbReference>
<dbReference type="InterPro" id="IPR001509">
    <property type="entry name" value="Epimerase_deHydtase"/>
</dbReference>
<name>A0ABU4RVX8_9GAMM</name>
<dbReference type="Gene3D" id="3.40.50.720">
    <property type="entry name" value="NAD(P)-binding Rossmann-like Domain"/>
    <property type="match status" value="1"/>
</dbReference>
<proteinExistence type="predicted"/>
<comment type="caution">
    <text evidence="2">The sequence shown here is derived from an EMBL/GenBank/DDBJ whole genome shotgun (WGS) entry which is preliminary data.</text>
</comment>
<evidence type="ECO:0000313" key="3">
    <source>
        <dbReference type="Proteomes" id="UP001273505"/>
    </source>
</evidence>
<feature type="domain" description="NAD-dependent epimerase/dehydratase" evidence="1">
    <location>
        <begin position="3"/>
        <end position="43"/>
    </location>
</feature>
<reference evidence="2 3" key="1">
    <citation type="submission" date="2023-11" db="EMBL/GenBank/DDBJ databases">
        <title>Gilvimarinus fulvus sp. nov., isolated from the surface of Kelp.</title>
        <authorList>
            <person name="Sun Y.Y."/>
            <person name="Gong Y."/>
            <person name="Du Z.J."/>
        </authorList>
    </citation>
    <scope>NUCLEOTIDE SEQUENCE [LARGE SCALE GENOMIC DNA]</scope>
    <source>
        <strain evidence="2 3">SDUM040013</strain>
    </source>
</reference>
<keyword evidence="2" id="KW-0456">Lyase</keyword>
<gene>
    <name evidence="2" type="ORF">SCD92_06620</name>
</gene>
<dbReference type="SUPFAM" id="SSF51735">
    <property type="entry name" value="NAD(P)-binding Rossmann-fold domains"/>
    <property type="match status" value="1"/>
</dbReference>
<keyword evidence="3" id="KW-1185">Reference proteome</keyword>